<dbReference type="EMBL" id="REFZ01000004">
    <property type="protein sequence ID" value="RQH01263.1"/>
    <property type="molecule type" value="Genomic_DNA"/>
</dbReference>
<dbReference type="InterPro" id="IPR050300">
    <property type="entry name" value="GDXG_lipolytic_enzyme"/>
</dbReference>
<dbReference type="Gene3D" id="3.40.50.1820">
    <property type="entry name" value="alpha/beta hydrolase"/>
    <property type="match status" value="1"/>
</dbReference>
<proteinExistence type="inferred from homology"/>
<dbReference type="SUPFAM" id="SSF53474">
    <property type="entry name" value="alpha/beta-Hydrolases"/>
    <property type="match status" value="1"/>
</dbReference>
<sequence>MDPTRTDEPHPDARAFLRRYEAADVPPFEEVTPREARELMERMQPPAESTVSLESVEDRTIDGPRDDLRVRIYDPGTGGEREAAASRPGILYFHGGGWVLGSVETHDGTCRTLAAESGYPVVSVDYALAPEHPFPAGLCDCYAALEWLADAASELGIDPDRIALAGDSAGGNLAAATALLARDRDGPSIAYQVLVYPVTGDPTDTDAYEENADGYLLTADEIAWFRRHYFEDPIDEGNVYAFPRRAADLSALPPATIVTAGFDPVRDDGAAYADRLEEAGVAVTYRNYEDMIHGFFGMTADPVAFDRAHEAVAAVVDDLESALE</sequence>
<comment type="caution">
    <text evidence="4">The sequence shown here is derived from an EMBL/GenBank/DDBJ whole genome shotgun (WGS) entry which is preliminary data.</text>
</comment>
<dbReference type="Proteomes" id="UP000281431">
    <property type="component" value="Unassembled WGS sequence"/>
</dbReference>
<keyword evidence="5" id="KW-1185">Reference proteome</keyword>
<protein>
    <submittedName>
        <fullName evidence="4">Alpha/beta hydrolase</fullName>
    </submittedName>
</protein>
<dbReference type="Pfam" id="PF07859">
    <property type="entry name" value="Abhydrolase_3"/>
    <property type="match status" value="1"/>
</dbReference>
<accession>A0A3N6NNU4</accession>
<dbReference type="InterPro" id="IPR002168">
    <property type="entry name" value="Lipase_GDXG_HIS_AS"/>
</dbReference>
<evidence type="ECO:0000313" key="4">
    <source>
        <dbReference type="EMBL" id="RQH01263.1"/>
    </source>
</evidence>
<name>A0A3N6NNU4_NATCH</name>
<evidence type="ECO:0000313" key="5">
    <source>
        <dbReference type="Proteomes" id="UP000281431"/>
    </source>
</evidence>
<dbReference type="GO" id="GO:0016787">
    <property type="term" value="F:hydrolase activity"/>
    <property type="evidence" value="ECO:0007669"/>
    <property type="project" value="UniProtKB-KW"/>
</dbReference>
<reference evidence="4 5" key="1">
    <citation type="submission" date="2018-10" db="EMBL/GenBank/DDBJ databases">
        <title>Natrarchaeobius chitinivorans gen. nov., sp. nov., and Natrarchaeobius haloalkaliphilus sp. nov., alkaliphilic, chitin-utilizing haloarchaea from hypersaline alkaline lakes.</title>
        <authorList>
            <person name="Sorokin D.Y."/>
            <person name="Elcheninov A.G."/>
            <person name="Kostrikina N.A."/>
            <person name="Bale N.J."/>
            <person name="Sinninghe Damste J.S."/>
            <person name="Khijniak T.V."/>
            <person name="Kublanov I.V."/>
            <person name="Toshchakov S.V."/>
        </authorList>
    </citation>
    <scope>NUCLEOTIDE SEQUENCE [LARGE SCALE GENOMIC DNA]</scope>
    <source>
        <strain evidence="4 5">AArcht7</strain>
    </source>
</reference>
<feature type="domain" description="Alpha/beta hydrolase fold-3" evidence="3">
    <location>
        <begin position="90"/>
        <end position="296"/>
    </location>
</feature>
<evidence type="ECO:0000259" key="3">
    <source>
        <dbReference type="Pfam" id="PF07859"/>
    </source>
</evidence>
<dbReference type="InterPro" id="IPR029058">
    <property type="entry name" value="AB_hydrolase_fold"/>
</dbReference>
<gene>
    <name evidence="4" type="ORF">EA472_07360</name>
</gene>
<comment type="similarity">
    <text evidence="1">Belongs to the 'GDXG' lipolytic enzyme family.</text>
</comment>
<dbReference type="FunFam" id="3.40.50.1820:FF:000089">
    <property type="entry name" value="Alpha/beta hydrolase"/>
    <property type="match status" value="1"/>
</dbReference>
<organism evidence="4 5">
    <name type="scientific">Natrarchaeobius chitinivorans</name>
    <dbReference type="NCBI Taxonomy" id="1679083"/>
    <lineage>
        <taxon>Archaea</taxon>
        <taxon>Methanobacteriati</taxon>
        <taxon>Methanobacteriota</taxon>
        <taxon>Stenosarchaea group</taxon>
        <taxon>Halobacteria</taxon>
        <taxon>Halobacteriales</taxon>
        <taxon>Natrialbaceae</taxon>
        <taxon>Natrarchaeobius</taxon>
    </lineage>
</organism>
<dbReference type="InterPro" id="IPR013094">
    <property type="entry name" value="AB_hydrolase_3"/>
</dbReference>
<keyword evidence="2 4" id="KW-0378">Hydrolase</keyword>
<evidence type="ECO:0000256" key="1">
    <source>
        <dbReference type="ARBA" id="ARBA00010515"/>
    </source>
</evidence>
<dbReference type="InterPro" id="IPR033140">
    <property type="entry name" value="Lipase_GDXG_put_SER_AS"/>
</dbReference>
<dbReference type="PROSITE" id="PS01174">
    <property type="entry name" value="LIPASE_GDXG_SER"/>
    <property type="match status" value="1"/>
</dbReference>
<dbReference type="PROSITE" id="PS01173">
    <property type="entry name" value="LIPASE_GDXG_HIS"/>
    <property type="match status" value="1"/>
</dbReference>
<dbReference type="AlphaFoldDB" id="A0A3N6NNU4"/>
<evidence type="ECO:0000256" key="2">
    <source>
        <dbReference type="ARBA" id="ARBA00022801"/>
    </source>
</evidence>
<dbReference type="OrthoDB" id="33195at2157"/>
<dbReference type="PANTHER" id="PTHR48081:SF8">
    <property type="entry name" value="ALPHA_BETA HYDROLASE FOLD-3 DOMAIN-CONTAINING PROTEIN-RELATED"/>
    <property type="match status" value="1"/>
</dbReference>
<dbReference type="PANTHER" id="PTHR48081">
    <property type="entry name" value="AB HYDROLASE SUPERFAMILY PROTEIN C4A8.06C"/>
    <property type="match status" value="1"/>
</dbReference>